<reference evidence="4" key="2">
    <citation type="submission" date="2020-09" db="EMBL/GenBank/DDBJ databases">
        <authorList>
            <person name="Sun Q."/>
            <person name="Zhou Y."/>
        </authorList>
    </citation>
    <scope>NUCLEOTIDE SEQUENCE</scope>
    <source>
        <strain evidence="4">CGMCC 4.7299</strain>
    </source>
</reference>
<dbReference type="PANTHER" id="PTHR43046:SF16">
    <property type="entry name" value="ADP-RIBOSE PYROPHOSPHATASE YJHB-RELATED"/>
    <property type="match status" value="1"/>
</dbReference>
<dbReference type="AlphaFoldDB" id="A0A8J3BXJ2"/>
<dbReference type="PROSITE" id="PS00893">
    <property type="entry name" value="NUDIX_BOX"/>
    <property type="match status" value="1"/>
</dbReference>
<gene>
    <name evidence="4" type="ORF">GCM10012284_12330</name>
</gene>
<keyword evidence="5" id="KW-1185">Reference proteome</keyword>
<dbReference type="SUPFAM" id="SSF55811">
    <property type="entry name" value="Nudix"/>
    <property type="match status" value="1"/>
</dbReference>
<dbReference type="CDD" id="cd02883">
    <property type="entry name" value="NUDIX_Hydrolase"/>
    <property type="match status" value="1"/>
</dbReference>
<name>A0A8J3BXJ2_9ACTN</name>
<dbReference type="InterPro" id="IPR000086">
    <property type="entry name" value="NUDIX_hydrolase_dom"/>
</dbReference>
<reference evidence="4" key="1">
    <citation type="journal article" date="2014" name="Int. J. Syst. Evol. Microbiol.">
        <title>Complete genome sequence of Corynebacterium casei LMG S-19264T (=DSM 44701T), isolated from a smear-ripened cheese.</title>
        <authorList>
            <consortium name="US DOE Joint Genome Institute (JGI-PGF)"/>
            <person name="Walter F."/>
            <person name="Albersmeier A."/>
            <person name="Kalinowski J."/>
            <person name="Ruckert C."/>
        </authorList>
    </citation>
    <scope>NUCLEOTIDE SEQUENCE</scope>
    <source>
        <strain evidence="4">CGMCC 4.7299</strain>
    </source>
</reference>
<proteinExistence type="predicted"/>
<dbReference type="InterPro" id="IPR015797">
    <property type="entry name" value="NUDIX_hydrolase-like_dom_sf"/>
</dbReference>
<dbReference type="GO" id="GO:0016787">
    <property type="term" value="F:hydrolase activity"/>
    <property type="evidence" value="ECO:0007669"/>
    <property type="project" value="UniProtKB-KW"/>
</dbReference>
<evidence type="ECO:0000259" key="3">
    <source>
        <dbReference type="PROSITE" id="PS51462"/>
    </source>
</evidence>
<evidence type="ECO:0000256" key="1">
    <source>
        <dbReference type="ARBA" id="ARBA00001946"/>
    </source>
</evidence>
<dbReference type="InterPro" id="IPR020084">
    <property type="entry name" value="NUDIX_hydrolase_CS"/>
</dbReference>
<dbReference type="PROSITE" id="PS51462">
    <property type="entry name" value="NUDIX"/>
    <property type="match status" value="1"/>
</dbReference>
<keyword evidence="2" id="KW-0378">Hydrolase</keyword>
<dbReference type="Proteomes" id="UP000656042">
    <property type="component" value="Unassembled WGS sequence"/>
</dbReference>
<dbReference type="EMBL" id="BMMX01000002">
    <property type="protein sequence ID" value="GGK79848.1"/>
    <property type="molecule type" value="Genomic_DNA"/>
</dbReference>
<evidence type="ECO:0000313" key="5">
    <source>
        <dbReference type="Proteomes" id="UP000656042"/>
    </source>
</evidence>
<sequence>MNDKQSHKVHLRCSAVVLRGDTILLLQRDAGDWVLPGGTPGFGEGTAACAIREVREETGLSVNVLSVAFLLETTNLDYGQHLIEIVFQAEAADPHAQPQPCEPGLTPSFVDLADIGRLPMRPPIAGHLRKLAFTPTHGATVYLGNVWRPSPSLGSRTAAEPQLLTADTQVSGTATVGTAQ</sequence>
<feature type="domain" description="Nudix hydrolase" evidence="3">
    <location>
        <begin position="8"/>
        <end position="132"/>
    </location>
</feature>
<dbReference type="PANTHER" id="PTHR43046">
    <property type="entry name" value="GDP-MANNOSE MANNOSYL HYDROLASE"/>
    <property type="match status" value="1"/>
</dbReference>
<protein>
    <recommendedName>
        <fullName evidence="3">Nudix hydrolase domain-containing protein</fullName>
    </recommendedName>
</protein>
<evidence type="ECO:0000313" key="4">
    <source>
        <dbReference type="EMBL" id="GGK79848.1"/>
    </source>
</evidence>
<accession>A0A8J3BXJ2</accession>
<comment type="caution">
    <text evidence="4">The sequence shown here is derived from an EMBL/GenBank/DDBJ whole genome shotgun (WGS) entry which is preliminary data.</text>
</comment>
<dbReference type="Pfam" id="PF00293">
    <property type="entry name" value="NUDIX"/>
    <property type="match status" value="1"/>
</dbReference>
<comment type="cofactor">
    <cofactor evidence="1">
        <name>Mg(2+)</name>
        <dbReference type="ChEBI" id="CHEBI:18420"/>
    </cofactor>
</comment>
<organism evidence="4 5">
    <name type="scientific">Mangrovihabitans endophyticus</name>
    <dbReference type="NCBI Taxonomy" id="1751298"/>
    <lineage>
        <taxon>Bacteria</taxon>
        <taxon>Bacillati</taxon>
        <taxon>Actinomycetota</taxon>
        <taxon>Actinomycetes</taxon>
        <taxon>Micromonosporales</taxon>
        <taxon>Micromonosporaceae</taxon>
        <taxon>Mangrovihabitans</taxon>
    </lineage>
</organism>
<evidence type="ECO:0000256" key="2">
    <source>
        <dbReference type="ARBA" id="ARBA00022801"/>
    </source>
</evidence>
<dbReference type="RefSeq" id="WP_229715595.1">
    <property type="nucleotide sequence ID" value="NZ_BMMX01000002.1"/>
</dbReference>
<dbReference type="Gene3D" id="3.90.79.10">
    <property type="entry name" value="Nucleoside Triphosphate Pyrophosphohydrolase"/>
    <property type="match status" value="1"/>
</dbReference>